<name>A0A0R3TH33_RODNA</name>
<protein>
    <submittedName>
        <fullName evidence="1 3">Uncharacterized protein</fullName>
    </submittedName>
</protein>
<keyword evidence="2" id="KW-1185">Reference proteome</keyword>
<organism evidence="3">
    <name type="scientific">Rodentolepis nana</name>
    <name type="common">Dwarf tapeworm</name>
    <name type="synonym">Hymenolepis nana</name>
    <dbReference type="NCBI Taxonomy" id="102285"/>
    <lineage>
        <taxon>Eukaryota</taxon>
        <taxon>Metazoa</taxon>
        <taxon>Spiralia</taxon>
        <taxon>Lophotrochozoa</taxon>
        <taxon>Platyhelminthes</taxon>
        <taxon>Cestoda</taxon>
        <taxon>Eucestoda</taxon>
        <taxon>Cyclophyllidea</taxon>
        <taxon>Hymenolepididae</taxon>
        <taxon>Rodentolepis</taxon>
    </lineage>
</organism>
<sequence>MSEVTFLGTVGCPNCTMFLSTNTLDSNFVFRASLGHRKLQGDRPYIARKSLLRTHGSPVTRLEVIPVNSRQLQCLSYQNIACTTHIAYNHLSRFTL</sequence>
<evidence type="ECO:0000313" key="2">
    <source>
        <dbReference type="Proteomes" id="UP000278807"/>
    </source>
</evidence>
<dbReference type="AlphaFoldDB" id="A0A0R3TH33"/>
<reference evidence="1 2" key="2">
    <citation type="submission" date="2018-11" db="EMBL/GenBank/DDBJ databases">
        <authorList>
            <consortium name="Pathogen Informatics"/>
        </authorList>
    </citation>
    <scope>NUCLEOTIDE SEQUENCE [LARGE SCALE GENOMIC DNA]</scope>
</reference>
<evidence type="ECO:0000313" key="1">
    <source>
        <dbReference type="EMBL" id="VDO02230.1"/>
    </source>
</evidence>
<dbReference type="Proteomes" id="UP000278807">
    <property type="component" value="Unassembled WGS sequence"/>
</dbReference>
<accession>A0A0R3TH33</accession>
<evidence type="ECO:0000313" key="3">
    <source>
        <dbReference type="WBParaSite" id="HNAJ_0000637401-mRNA-1"/>
    </source>
</evidence>
<proteinExistence type="predicted"/>
<dbReference type="WBParaSite" id="HNAJ_0000637401-mRNA-1">
    <property type="protein sequence ID" value="HNAJ_0000637401-mRNA-1"/>
    <property type="gene ID" value="HNAJ_0000637401"/>
</dbReference>
<dbReference type="EMBL" id="UZAE01006815">
    <property type="protein sequence ID" value="VDO02230.1"/>
    <property type="molecule type" value="Genomic_DNA"/>
</dbReference>
<gene>
    <name evidence="1" type="ORF">HNAJ_LOCUS6370</name>
</gene>
<reference evidence="3" key="1">
    <citation type="submission" date="2017-02" db="UniProtKB">
        <authorList>
            <consortium name="WormBaseParasite"/>
        </authorList>
    </citation>
    <scope>IDENTIFICATION</scope>
</reference>